<dbReference type="Pfam" id="PF04266">
    <property type="entry name" value="ASCH"/>
    <property type="match status" value="1"/>
</dbReference>
<dbReference type="PANTHER" id="PTHR39203">
    <property type="entry name" value="CYTOPLASMIC PROTEIN-RELATED"/>
    <property type="match status" value="1"/>
</dbReference>
<dbReference type="CDD" id="cd06553">
    <property type="entry name" value="ASCH_Ef3133_like"/>
    <property type="match status" value="1"/>
</dbReference>
<organism evidence="3 4">
    <name type="scientific">Agromyces tropicus</name>
    <dbReference type="NCBI Taxonomy" id="555371"/>
    <lineage>
        <taxon>Bacteria</taxon>
        <taxon>Bacillati</taxon>
        <taxon>Actinomycetota</taxon>
        <taxon>Actinomycetes</taxon>
        <taxon>Micrococcales</taxon>
        <taxon>Microbacteriaceae</taxon>
        <taxon>Agromyces</taxon>
    </lineage>
</organism>
<protein>
    <recommendedName>
        <fullName evidence="2">ASCH domain-containing protein</fullName>
    </recommendedName>
</protein>
<comment type="caution">
    <text evidence="3">The sequence shown here is derived from an EMBL/GenBank/DDBJ whole genome shotgun (WGS) entry which is preliminary data.</text>
</comment>
<dbReference type="Gene3D" id="3.10.400.10">
    <property type="entry name" value="Sulfate adenylyltransferase"/>
    <property type="match status" value="1"/>
</dbReference>
<evidence type="ECO:0000256" key="1">
    <source>
        <dbReference type="SAM" id="MobiDB-lite"/>
    </source>
</evidence>
<reference evidence="4" key="1">
    <citation type="journal article" date="2019" name="Int. J. Syst. Evol. Microbiol.">
        <title>The Global Catalogue of Microorganisms (GCM) 10K type strain sequencing project: providing services to taxonomists for standard genome sequencing and annotation.</title>
        <authorList>
            <consortium name="The Broad Institute Genomics Platform"/>
            <consortium name="The Broad Institute Genome Sequencing Center for Infectious Disease"/>
            <person name="Wu L."/>
            <person name="Ma J."/>
        </authorList>
    </citation>
    <scope>NUCLEOTIDE SEQUENCE [LARGE SCALE GENOMIC DNA]</scope>
    <source>
        <strain evidence="4">JCM 15672</strain>
    </source>
</reference>
<dbReference type="EMBL" id="BAAAPW010000005">
    <property type="protein sequence ID" value="GAA2042272.1"/>
    <property type="molecule type" value="Genomic_DNA"/>
</dbReference>
<evidence type="ECO:0000313" key="3">
    <source>
        <dbReference type="EMBL" id="GAA2042272.1"/>
    </source>
</evidence>
<name>A0ABP5G901_9MICO</name>
<evidence type="ECO:0000313" key="4">
    <source>
        <dbReference type="Proteomes" id="UP001501196"/>
    </source>
</evidence>
<evidence type="ECO:0000259" key="2">
    <source>
        <dbReference type="SMART" id="SM01022"/>
    </source>
</evidence>
<dbReference type="InterPro" id="IPR007374">
    <property type="entry name" value="ASCH_domain"/>
</dbReference>
<accession>A0ABP5G901</accession>
<sequence>MSDRNDPDDVAPAGGGNAPVDETAAMAMWEDYRTARPEQALDPEPPSVEVFGDHPELTDELLALVLDGTKRATASLVAEFRHEGQPLPRVGSHWIACDSAGRPRAVIRSTELRIGPFASVDAAFAYDEGEGDRTLASWRHEHRRYWQRVCPGIGVEWHDGLDVVFERFEVAWPPEAADR</sequence>
<dbReference type="RefSeq" id="WP_344376386.1">
    <property type="nucleotide sequence ID" value="NZ_BAAAPW010000005.1"/>
</dbReference>
<dbReference type="SMART" id="SM01022">
    <property type="entry name" value="ASCH"/>
    <property type="match status" value="1"/>
</dbReference>
<dbReference type="PIRSF" id="PIRSF021320">
    <property type="entry name" value="DUF984"/>
    <property type="match status" value="1"/>
</dbReference>
<dbReference type="Proteomes" id="UP001501196">
    <property type="component" value="Unassembled WGS sequence"/>
</dbReference>
<dbReference type="InterPro" id="IPR015947">
    <property type="entry name" value="PUA-like_sf"/>
</dbReference>
<keyword evidence="4" id="KW-1185">Reference proteome</keyword>
<dbReference type="PANTHER" id="PTHR39203:SF1">
    <property type="entry name" value="CYTOPLASMIC PROTEIN"/>
    <property type="match status" value="1"/>
</dbReference>
<feature type="region of interest" description="Disordered" evidence="1">
    <location>
        <begin position="1"/>
        <end position="22"/>
    </location>
</feature>
<feature type="domain" description="ASCH" evidence="2">
    <location>
        <begin position="49"/>
        <end position="172"/>
    </location>
</feature>
<proteinExistence type="predicted"/>
<gene>
    <name evidence="3" type="ORF">GCM10009819_30810</name>
</gene>
<dbReference type="InterPro" id="IPR009326">
    <property type="entry name" value="DUF984"/>
</dbReference>
<dbReference type="SUPFAM" id="SSF88697">
    <property type="entry name" value="PUA domain-like"/>
    <property type="match status" value="1"/>
</dbReference>